<feature type="region of interest" description="Disordered" evidence="1">
    <location>
        <begin position="54"/>
        <end position="90"/>
    </location>
</feature>
<feature type="compositionally biased region" description="Basic residues" evidence="1">
    <location>
        <begin position="54"/>
        <end position="68"/>
    </location>
</feature>
<keyword evidence="2" id="KW-0812">Transmembrane</keyword>
<name>A0A6P4I2D4_DROKI</name>
<evidence type="ECO:0000256" key="2">
    <source>
        <dbReference type="SAM" id="Phobius"/>
    </source>
</evidence>
<organism evidence="3 4">
    <name type="scientific">Drosophila kikkawai</name>
    <name type="common">Fruit fly</name>
    <dbReference type="NCBI Taxonomy" id="30033"/>
    <lineage>
        <taxon>Eukaryota</taxon>
        <taxon>Metazoa</taxon>
        <taxon>Ecdysozoa</taxon>
        <taxon>Arthropoda</taxon>
        <taxon>Hexapoda</taxon>
        <taxon>Insecta</taxon>
        <taxon>Pterygota</taxon>
        <taxon>Neoptera</taxon>
        <taxon>Endopterygota</taxon>
        <taxon>Diptera</taxon>
        <taxon>Brachycera</taxon>
        <taxon>Muscomorpha</taxon>
        <taxon>Ephydroidea</taxon>
        <taxon>Drosophilidae</taxon>
        <taxon>Drosophila</taxon>
        <taxon>Sophophora</taxon>
    </lineage>
</organism>
<gene>
    <name evidence="4" type="primary">LOC108074677</name>
</gene>
<keyword evidence="3" id="KW-1185">Reference proteome</keyword>
<reference evidence="4" key="2">
    <citation type="submission" date="2025-08" db="UniProtKB">
        <authorList>
            <consortium name="RefSeq"/>
        </authorList>
    </citation>
    <scope>IDENTIFICATION</scope>
    <source>
        <strain evidence="4">14028-0561.14</strain>
        <tissue evidence="4">Whole fly</tissue>
    </source>
</reference>
<evidence type="ECO:0000256" key="1">
    <source>
        <dbReference type="SAM" id="MobiDB-lite"/>
    </source>
</evidence>
<evidence type="ECO:0000313" key="3">
    <source>
        <dbReference type="Proteomes" id="UP001652661"/>
    </source>
</evidence>
<reference evidence="3" key="1">
    <citation type="submission" date="2025-05" db="UniProtKB">
        <authorList>
            <consortium name="RefSeq"/>
        </authorList>
    </citation>
    <scope>NUCLEOTIDE SEQUENCE [LARGE SCALE GENOMIC DNA]</scope>
    <source>
        <strain evidence="3">14028-0561.14</strain>
    </source>
</reference>
<evidence type="ECO:0000313" key="4">
    <source>
        <dbReference type="RefSeq" id="XP_017022285.1"/>
    </source>
</evidence>
<keyword evidence="2" id="KW-1133">Transmembrane helix</keyword>
<accession>A0A6P4I2D4</accession>
<feature type="transmembrane region" description="Helical" evidence="2">
    <location>
        <begin position="119"/>
        <end position="147"/>
    </location>
</feature>
<dbReference type="AlphaFoldDB" id="A0A6P4I2D4"/>
<proteinExistence type="predicted"/>
<dbReference type="Proteomes" id="UP001652661">
    <property type="component" value="Chromosome 2R"/>
</dbReference>
<keyword evidence="2" id="KW-0472">Membrane</keyword>
<feature type="compositionally biased region" description="Basic residues" evidence="1">
    <location>
        <begin position="77"/>
        <end position="90"/>
    </location>
</feature>
<dbReference type="GeneID" id="108074677"/>
<protein>
    <submittedName>
        <fullName evidence="4">Uncharacterized protein</fullName>
    </submittedName>
</protein>
<sequence>MNMYKGKESVCSSKDKTLNSLSTKNTLKKVCGTSKFQGNQVDFGSRHVIKRRKQAKVPKIMGKTRKTSHPSQVKPNYMKKHSSLPSSKAKKQKAFKLAKKKAGENVKFKLRAVGKIVQFIELFSGCNAAFLIFQVLVIFIFLVYNFLSPI</sequence>
<dbReference type="RefSeq" id="XP_017022285.1">
    <property type="nucleotide sequence ID" value="XM_017166796.3"/>
</dbReference>